<dbReference type="InterPro" id="IPR036111">
    <property type="entry name" value="Mal/L-sulfo/L-lacto_DH-like_sf"/>
</dbReference>
<dbReference type="InterPro" id="IPR043143">
    <property type="entry name" value="Mal/L-sulf/L-lact_DH-like_NADP"/>
</dbReference>
<protein>
    <submittedName>
        <fullName evidence="4">Malate/lactate/ureidoglycolate dehydrogenase, LDH2 family</fullName>
    </submittedName>
</protein>
<proteinExistence type="inferred from homology"/>
<evidence type="ECO:0000313" key="4">
    <source>
        <dbReference type="EMBL" id="SEG93074.1"/>
    </source>
</evidence>
<dbReference type="Pfam" id="PF02615">
    <property type="entry name" value="Ldh_2"/>
    <property type="match status" value="1"/>
</dbReference>
<dbReference type="InterPro" id="IPR003767">
    <property type="entry name" value="Malate/L-lactate_DH-like"/>
</dbReference>
<dbReference type="GO" id="GO:0016491">
    <property type="term" value="F:oxidoreductase activity"/>
    <property type="evidence" value="ECO:0007669"/>
    <property type="project" value="UniProtKB-KW"/>
</dbReference>
<dbReference type="InterPro" id="IPR043144">
    <property type="entry name" value="Mal/L-sulf/L-lact_DH-like_ah"/>
</dbReference>
<dbReference type="Gene3D" id="1.10.1530.10">
    <property type="match status" value="1"/>
</dbReference>
<gene>
    <name evidence="4" type="ORF">SAMN05216223_12717</name>
</gene>
<evidence type="ECO:0000256" key="1">
    <source>
        <dbReference type="ARBA" id="ARBA00006056"/>
    </source>
</evidence>
<dbReference type="AlphaFoldDB" id="A0A1H6E807"/>
<evidence type="ECO:0000256" key="2">
    <source>
        <dbReference type="ARBA" id="ARBA00023002"/>
    </source>
</evidence>
<dbReference type="OrthoDB" id="924592at2"/>
<dbReference type="Proteomes" id="UP000236754">
    <property type="component" value="Unassembled WGS sequence"/>
</dbReference>
<dbReference type="Gene3D" id="3.30.1370.60">
    <property type="entry name" value="Hypothetical oxidoreductase yiak, domain 2"/>
    <property type="match status" value="1"/>
</dbReference>
<dbReference type="SUPFAM" id="SSF89733">
    <property type="entry name" value="L-sulfolactate dehydrogenase-like"/>
    <property type="match status" value="1"/>
</dbReference>
<dbReference type="EMBL" id="FNVU01000027">
    <property type="protein sequence ID" value="SEG93074.1"/>
    <property type="molecule type" value="Genomic_DNA"/>
</dbReference>
<organism evidence="4 5">
    <name type="scientific">Actinacidiphila yanglinensis</name>
    <dbReference type="NCBI Taxonomy" id="310779"/>
    <lineage>
        <taxon>Bacteria</taxon>
        <taxon>Bacillati</taxon>
        <taxon>Actinomycetota</taxon>
        <taxon>Actinomycetes</taxon>
        <taxon>Kitasatosporales</taxon>
        <taxon>Streptomycetaceae</taxon>
        <taxon>Actinacidiphila</taxon>
    </lineage>
</organism>
<dbReference type="PANTHER" id="PTHR11091:SF0">
    <property type="entry name" value="MALATE DEHYDROGENASE"/>
    <property type="match status" value="1"/>
</dbReference>
<evidence type="ECO:0000313" key="5">
    <source>
        <dbReference type="Proteomes" id="UP000236754"/>
    </source>
</evidence>
<keyword evidence="5" id="KW-1185">Reference proteome</keyword>
<reference evidence="4 5" key="1">
    <citation type="submission" date="2016-10" db="EMBL/GenBank/DDBJ databases">
        <authorList>
            <person name="de Groot N.N."/>
        </authorList>
    </citation>
    <scope>NUCLEOTIDE SEQUENCE [LARGE SCALE GENOMIC DNA]</scope>
    <source>
        <strain evidence="4 5">CGMCC 4.2023</strain>
    </source>
</reference>
<accession>A0A1H6E807</accession>
<dbReference type="PANTHER" id="PTHR11091">
    <property type="entry name" value="OXIDOREDUCTASE-RELATED"/>
    <property type="match status" value="1"/>
</dbReference>
<feature type="compositionally biased region" description="Basic and acidic residues" evidence="3">
    <location>
        <begin position="327"/>
        <end position="339"/>
    </location>
</feature>
<sequence length="378" mass="39504">MELQENGSSVVESSATLYALPGLRTFVREVLASNGVAAGDAATVADRMLEADARGVPSHGITRLPPYLDRVRAGGYNLDAKVRIVRESPVSALVDGDNGFGQVVMTYAADLAARKAAASGLAWVGVRNSNHAGAGGVYAARALEHDLIGLYGAIGNANHMAPWGGVSPLLSTNPLAVAIPAGRQPPVVLDMATTVVSFGRLKLAAQRGESIPDTWVMDLAGAPVTDPAEAMHGLLMPIGGYKGYGLNLVIGMLAGTLNGAAFGSETIDFNHDHVTPTNTGNMILMVRPDLFRSLEEFKASADERIRELRESRPVDPGRPVRTPGDALESRSRRSREHGVPIEPATAARLAALGAAHGIELPAPVDATPAHTDLEGGRS</sequence>
<feature type="region of interest" description="Disordered" evidence="3">
    <location>
        <begin position="359"/>
        <end position="378"/>
    </location>
</feature>
<comment type="similarity">
    <text evidence="1">Belongs to the LDH2/MDH2 oxidoreductase family.</text>
</comment>
<feature type="region of interest" description="Disordered" evidence="3">
    <location>
        <begin position="308"/>
        <end position="342"/>
    </location>
</feature>
<keyword evidence="2" id="KW-0560">Oxidoreductase</keyword>
<name>A0A1H6E807_9ACTN</name>
<dbReference type="RefSeq" id="WP_160145186.1">
    <property type="nucleotide sequence ID" value="NZ_FNVU01000027.1"/>
</dbReference>
<evidence type="ECO:0000256" key="3">
    <source>
        <dbReference type="SAM" id="MobiDB-lite"/>
    </source>
</evidence>